<organism evidence="2 3">
    <name type="scientific">Nocardia africana</name>
    <dbReference type="NCBI Taxonomy" id="134964"/>
    <lineage>
        <taxon>Bacteria</taxon>
        <taxon>Bacillati</taxon>
        <taxon>Actinomycetota</taxon>
        <taxon>Actinomycetes</taxon>
        <taxon>Mycobacteriales</taxon>
        <taxon>Nocardiaceae</taxon>
        <taxon>Nocardia</taxon>
    </lineage>
</organism>
<evidence type="ECO:0000259" key="1">
    <source>
        <dbReference type="PROSITE" id="PS50995"/>
    </source>
</evidence>
<dbReference type="Pfam" id="PF01047">
    <property type="entry name" value="MarR"/>
    <property type="match status" value="1"/>
</dbReference>
<name>A0ABW6NMP7_9NOCA</name>
<dbReference type="SMART" id="SM00347">
    <property type="entry name" value="HTH_MARR"/>
    <property type="match status" value="1"/>
</dbReference>
<proteinExistence type="predicted"/>
<keyword evidence="3" id="KW-1185">Reference proteome</keyword>
<dbReference type="EMBL" id="JBIALX010000010">
    <property type="protein sequence ID" value="MFF0456440.1"/>
    <property type="molecule type" value="Genomic_DNA"/>
</dbReference>
<dbReference type="PANTHER" id="PTHR33164">
    <property type="entry name" value="TRANSCRIPTIONAL REGULATOR, MARR FAMILY"/>
    <property type="match status" value="1"/>
</dbReference>
<dbReference type="RefSeq" id="WP_387253327.1">
    <property type="nucleotide sequence ID" value="NZ_JBIALX010000010.1"/>
</dbReference>
<comment type="caution">
    <text evidence="2">The sequence shown here is derived from an EMBL/GenBank/DDBJ whole genome shotgun (WGS) entry which is preliminary data.</text>
</comment>
<dbReference type="InterPro" id="IPR000835">
    <property type="entry name" value="HTH_MarR-typ"/>
</dbReference>
<evidence type="ECO:0000313" key="2">
    <source>
        <dbReference type="EMBL" id="MFF0456440.1"/>
    </source>
</evidence>
<dbReference type="InterPro" id="IPR039422">
    <property type="entry name" value="MarR/SlyA-like"/>
</dbReference>
<dbReference type="InterPro" id="IPR036388">
    <property type="entry name" value="WH-like_DNA-bd_sf"/>
</dbReference>
<dbReference type="InterPro" id="IPR036390">
    <property type="entry name" value="WH_DNA-bd_sf"/>
</dbReference>
<evidence type="ECO:0000313" key="3">
    <source>
        <dbReference type="Proteomes" id="UP001601521"/>
    </source>
</evidence>
<accession>A0ABW6NMP7</accession>
<sequence>MAATVPEPLPHDVARTIWAMHRALRSRQGTPTGQTARPPAQVELLRLVDAAPGISVRELAEQLHMQANNVSTLVTTLMKDGFLERRRHPDDARQVQLFPTSKMQDASRELSTRLSTGLTEALGQLTPAARTRIERALPDLYELARLLTTED</sequence>
<dbReference type="PANTHER" id="PTHR33164:SF103">
    <property type="entry name" value="REGULATORY PROTEIN MARR"/>
    <property type="match status" value="1"/>
</dbReference>
<dbReference type="Proteomes" id="UP001601521">
    <property type="component" value="Unassembled WGS sequence"/>
</dbReference>
<protein>
    <submittedName>
        <fullName evidence="2">MarR family winged helix-turn-helix transcriptional regulator</fullName>
    </submittedName>
</protein>
<reference evidence="2 3" key="1">
    <citation type="submission" date="2024-10" db="EMBL/GenBank/DDBJ databases">
        <title>The Natural Products Discovery Center: Release of the First 8490 Sequenced Strains for Exploring Actinobacteria Biosynthetic Diversity.</title>
        <authorList>
            <person name="Kalkreuter E."/>
            <person name="Kautsar S.A."/>
            <person name="Yang D."/>
            <person name="Bader C.D."/>
            <person name="Teijaro C.N."/>
            <person name="Fluegel L."/>
            <person name="Davis C.M."/>
            <person name="Simpson J.R."/>
            <person name="Lauterbach L."/>
            <person name="Steele A.D."/>
            <person name="Gui C."/>
            <person name="Meng S."/>
            <person name="Li G."/>
            <person name="Viehrig K."/>
            <person name="Ye F."/>
            <person name="Su P."/>
            <person name="Kiefer A.F."/>
            <person name="Nichols A."/>
            <person name="Cepeda A.J."/>
            <person name="Yan W."/>
            <person name="Fan B."/>
            <person name="Jiang Y."/>
            <person name="Adhikari A."/>
            <person name="Zheng C.-J."/>
            <person name="Schuster L."/>
            <person name="Cowan T.M."/>
            <person name="Smanski M.J."/>
            <person name="Chevrette M.G."/>
            <person name="De Carvalho L.P.S."/>
            <person name="Shen B."/>
        </authorList>
    </citation>
    <scope>NUCLEOTIDE SEQUENCE [LARGE SCALE GENOMIC DNA]</scope>
    <source>
        <strain evidence="2 3">NPDC004550</strain>
    </source>
</reference>
<dbReference type="SUPFAM" id="SSF46785">
    <property type="entry name" value="Winged helix' DNA-binding domain"/>
    <property type="match status" value="1"/>
</dbReference>
<dbReference type="PROSITE" id="PS50995">
    <property type="entry name" value="HTH_MARR_2"/>
    <property type="match status" value="1"/>
</dbReference>
<gene>
    <name evidence="2" type="ORF">ACFYTH_24010</name>
</gene>
<feature type="domain" description="HTH marR-type" evidence="1">
    <location>
        <begin position="10"/>
        <end position="142"/>
    </location>
</feature>
<dbReference type="Gene3D" id="1.10.10.10">
    <property type="entry name" value="Winged helix-like DNA-binding domain superfamily/Winged helix DNA-binding domain"/>
    <property type="match status" value="1"/>
</dbReference>